<reference evidence="3 4" key="1">
    <citation type="submission" date="2018-06" db="EMBL/GenBank/DDBJ databases">
        <title>Genomic Encyclopedia of Archaeal and Bacterial Type Strains, Phase II (KMG-II): from individual species to whole genera.</title>
        <authorList>
            <person name="Goeker M."/>
        </authorList>
    </citation>
    <scope>NUCLEOTIDE SEQUENCE [LARGE SCALE GENOMIC DNA]</scope>
    <source>
        <strain evidence="3 4">DSM 27372</strain>
    </source>
</reference>
<dbReference type="Pfam" id="PF04397">
    <property type="entry name" value="LytTR"/>
    <property type="match status" value="1"/>
</dbReference>
<evidence type="ECO:0000313" key="3">
    <source>
        <dbReference type="EMBL" id="PYF74571.1"/>
    </source>
</evidence>
<evidence type="ECO:0000256" key="1">
    <source>
        <dbReference type="SAM" id="Phobius"/>
    </source>
</evidence>
<keyword evidence="4" id="KW-1185">Reference proteome</keyword>
<dbReference type="GO" id="GO:0003677">
    <property type="term" value="F:DNA binding"/>
    <property type="evidence" value="ECO:0007669"/>
    <property type="project" value="UniProtKB-KW"/>
</dbReference>
<dbReference type="GO" id="GO:0000156">
    <property type="term" value="F:phosphorelay response regulator activity"/>
    <property type="evidence" value="ECO:0007669"/>
    <property type="project" value="InterPro"/>
</dbReference>
<dbReference type="OrthoDB" id="746113at2"/>
<dbReference type="SMART" id="SM00850">
    <property type="entry name" value="LytTR"/>
    <property type="match status" value="1"/>
</dbReference>
<sequence length="323" mass="38403">MSQFCVQKSDIKKVLNFAIHFPIDLNMYSKFLVINNNYKVKYLHWSIILLISLIIAHLIVTESQKKPVLILVHQFNYQVAMAFSWPFTFLLMLWIHYATKKLDIYVPWTTKWWMRIVMQFVFGVVMVLALDVAVVKSYFDAFNNDFGKSGYMEIEFPIVRWMVLFMNSLYIAWFFAVNYRNSTKMNDGLKNYITFLNDQKEQERFFAQKIEAKLGKKIIQVELNEVVCFEREENIGYLYLLDGRKFNMDLKLNELSKLLDSSSFYQINRSVMISFAAIEGYEKVKNKQANIILKDHLDIDVSLLVSRHRFDGFKQRFEMFKLS</sequence>
<dbReference type="PANTHER" id="PTHR37299:SF1">
    <property type="entry name" value="STAGE 0 SPORULATION PROTEIN A HOMOLOG"/>
    <property type="match status" value="1"/>
</dbReference>
<proteinExistence type="predicted"/>
<dbReference type="Gene3D" id="2.40.50.1020">
    <property type="entry name" value="LytTr DNA-binding domain"/>
    <property type="match status" value="1"/>
</dbReference>
<dbReference type="InterPro" id="IPR046947">
    <property type="entry name" value="LytR-like"/>
</dbReference>
<comment type="caution">
    <text evidence="3">The sequence shown here is derived from an EMBL/GenBank/DDBJ whole genome shotgun (WGS) entry which is preliminary data.</text>
</comment>
<feature type="transmembrane region" description="Helical" evidence="1">
    <location>
        <begin position="75"/>
        <end position="95"/>
    </location>
</feature>
<dbReference type="Proteomes" id="UP000248198">
    <property type="component" value="Unassembled WGS sequence"/>
</dbReference>
<accession>A0A318UEC6</accession>
<feature type="transmembrane region" description="Helical" evidence="1">
    <location>
        <begin position="42"/>
        <end position="60"/>
    </location>
</feature>
<feature type="transmembrane region" description="Helical" evidence="1">
    <location>
        <begin position="116"/>
        <end position="138"/>
    </location>
</feature>
<keyword evidence="1" id="KW-0812">Transmembrane</keyword>
<dbReference type="RefSeq" id="WP_110829256.1">
    <property type="nucleotide sequence ID" value="NZ_QKLU01000003.1"/>
</dbReference>
<feature type="transmembrane region" description="Helical" evidence="1">
    <location>
        <begin position="158"/>
        <end position="177"/>
    </location>
</feature>
<dbReference type="InterPro" id="IPR007492">
    <property type="entry name" value="LytTR_DNA-bd_dom"/>
</dbReference>
<dbReference type="EMBL" id="QKLU01000003">
    <property type="protein sequence ID" value="PYF74571.1"/>
    <property type="molecule type" value="Genomic_DNA"/>
</dbReference>
<organism evidence="3 4">
    <name type="scientific">Pedobacter nutrimenti</name>
    <dbReference type="NCBI Taxonomy" id="1241337"/>
    <lineage>
        <taxon>Bacteria</taxon>
        <taxon>Pseudomonadati</taxon>
        <taxon>Bacteroidota</taxon>
        <taxon>Sphingobacteriia</taxon>
        <taxon>Sphingobacteriales</taxon>
        <taxon>Sphingobacteriaceae</taxon>
        <taxon>Pedobacter</taxon>
    </lineage>
</organism>
<protein>
    <submittedName>
        <fullName evidence="3">LytTr DNA-binding domain-containing protein</fullName>
    </submittedName>
</protein>
<dbReference type="AlphaFoldDB" id="A0A318UEC6"/>
<keyword evidence="1" id="KW-0472">Membrane</keyword>
<evidence type="ECO:0000259" key="2">
    <source>
        <dbReference type="PROSITE" id="PS50930"/>
    </source>
</evidence>
<evidence type="ECO:0000313" key="4">
    <source>
        <dbReference type="Proteomes" id="UP000248198"/>
    </source>
</evidence>
<gene>
    <name evidence="3" type="ORF">B0O44_10316</name>
</gene>
<keyword evidence="3" id="KW-0238">DNA-binding</keyword>
<name>A0A318UEC6_9SPHI</name>
<feature type="domain" description="HTH LytTR-type" evidence="2">
    <location>
        <begin position="210"/>
        <end position="319"/>
    </location>
</feature>
<keyword evidence="1" id="KW-1133">Transmembrane helix</keyword>
<dbReference type="PROSITE" id="PS50930">
    <property type="entry name" value="HTH_LYTTR"/>
    <property type="match status" value="1"/>
</dbReference>
<dbReference type="PANTHER" id="PTHR37299">
    <property type="entry name" value="TRANSCRIPTIONAL REGULATOR-RELATED"/>
    <property type="match status" value="1"/>
</dbReference>